<sequence>MGDPVGMALKGDCRGFLDYLARRSDEHLLGYKTANEDSAIHIAAAMEDPQLIQKFLERLTPETRLGVLKQMDEFGNNGLHEAAVVEDFAVASILVDFSRKSGDAYGCLLETKNCLGETPVYRAAALGKTKVLQMLTEQVRDLRCHFRREKDDMTILHMAVLSQHFETAIWLLNHDSSLAEKRATLKSDELSSTSDKFKSLTCLELLALMPAAFKSADDMKEMKSPFHYRLPTCLDDDYNYKEDIETDKIDNRSGHTKKRRGNGERAALIC</sequence>
<dbReference type="PANTHER" id="PTHR24121">
    <property type="entry name" value="NO MECHANORECEPTOR POTENTIAL C, ISOFORM D-RELATED"/>
    <property type="match status" value="1"/>
</dbReference>
<reference evidence="1 2" key="1">
    <citation type="submission" date="2024-05" db="EMBL/GenBank/DDBJ databases">
        <title>Haplotype-resolved chromosome-level genome assembly of Huyou (Citrus changshanensis).</title>
        <authorList>
            <person name="Miao C."/>
            <person name="Chen W."/>
            <person name="Wu Y."/>
            <person name="Wang L."/>
            <person name="Zhao S."/>
            <person name="Grierson D."/>
            <person name="Xu C."/>
            <person name="Chen K."/>
        </authorList>
    </citation>
    <scope>NUCLEOTIDE SEQUENCE [LARGE SCALE GENOMIC DNA]</scope>
    <source>
        <strain evidence="1">01-14</strain>
        <tissue evidence="1">Leaf</tissue>
    </source>
</reference>
<evidence type="ECO:0000313" key="2">
    <source>
        <dbReference type="Proteomes" id="UP001428341"/>
    </source>
</evidence>
<gene>
    <name evidence="1" type="ORF">WN944_002011</name>
</gene>
<dbReference type="Gene3D" id="1.25.40.20">
    <property type="entry name" value="Ankyrin repeat-containing domain"/>
    <property type="match status" value="1"/>
</dbReference>
<proteinExistence type="predicted"/>
<dbReference type="InterPro" id="IPR002110">
    <property type="entry name" value="Ankyrin_rpt"/>
</dbReference>
<dbReference type="PANTHER" id="PTHR24121:SF29">
    <property type="match status" value="1"/>
</dbReference>
<dbReference type="SUPFAM" id="SSF48403">
    <property type="entry name" value="Ankyrin repeat"/>
    <property type="match status" value="1"/>
</dbReference>
<dbReference type="InterPro" id="IPR036770">
    <property type="entry name" value="Ankyrin_rpt-contain_sf"/>
</dbReference>
<dbReference type="AlphaFoldDB" id="A0AAP0MI89"/>
<dbReference type="Proteomes" id="UP001428341">
    <property type="component" value="Unassembled WGS sequence"/>
</dbReference>
<dbReference type="EMBL" id="JBCGBO010000004">
    <property type="protein sequence ID" value="KAK9209644.1"/>
    <property type="molecule type" value="Genomic_DNA"/>
</dbReference>
<accession>A0AAP0MI89</accession>
<protein>
    <submittedName>
        <fullName evidence="1">Uncharacterized protein</fullName>
    </submittedName>
</protein>
<comment type="caution">
    <text evidence="1">The sequence shown here is derived from an EMBL/GenBank/DDBJ whole genome shotgun (WGS) entry which is preliminary data.</text>
</comment>
<dbReference type="SMART" id="SM00248">
    <property type="entry name" value="ANK"/>
    <property type="match status" value="4"/>
</dbReference>
<evidence type="ECO:0000313" key="1">
    <source>
        <dbReference type="EMBL" id="KAK9209644.1"/>
    </source>
</evidence>
<keyword evidence="2" id="KW-1185">Reference proteome</keyword>
<dbReference type="Pfam" id="PF12796">
    <property type="entry name" value="Ank_2"/>
    <property type="match status" value="1"/>
</dbReference>
<name>A0AAP0MI89_9ROSI</name>
<organism evidence="1 2">
    <name type="scientific">Citrus x changshan-huyou</name>
    <dbReference type="NCBI Taxonomy" id="2935761"/>
    <lineage>
        <taxon>Eukaryota</taxon>
        <taxon>Viridiplantae</taxon>
        <taxon>Streptophyta</taxon>
        <taxon>Embryophyta</taxon>
        <taxon>Tracheophyta</taxon>
        <taxon>Spermatophyta</taxon>
        <taxon>Magnoliopsida</taxon>
        <taxon>eudicotyledons</taxon>
        <taxon>Gunneridae</taxon>
        <taxon>Pentapetalae</taxon>
        <taxon>rosids</taxon>
        <taxon>malvids</taxon>
        <taxon>Sapindales</taxon>
        <taxon>Rutaceae</taxon>
        <taxon>Aurantioideae</taxon>
        <taxon>Citrus</taxon>
    </lineage>
</organism>